<keyword evidence="7 14" id="KW-0547">Nucleotide-binding</keyword>
<organism evidence="16 17">
    <name type="scientific">Limulus polyphemus</name>
    <name type="common">Atlantic horseshoe crab</name>
    <dbReference type="NCBI Taxonomy" id="6850"/>
    <lineage>
        <taxon>Eukaryota</taxon>
        <taxon>Metazoa</taxon>
        <taxon>Ecdysozoa</taxon>
        <taxon>Arthropoda</taxon>
        <taxon>Chelicerata</taxon>
        <taxon>Merostomata</taxon>
        <taxon>Xiphosura</taxon>
        <taxon>Limulidae</taxon>
        <taxon>Limulus</taxon>
    </lineage>
</organism>
<keyword evidence="9 14" id="KW-0342">GTP-binding</keyword>
<evidence type="ECO:0000256" key="11">
    <source>
        <dbReference type="ARBA" id="ARBA00023273"/>
    </source>
</evidence>
<reference evidence="17" key="1">
    <citation type="submission" date="2025-08" db="UniProtKB">
        <authorList>
            <consortium name="RefSeq"/>
        </authorList>
    </citation>
    <scope>IDENTIFICATION</scope>
    <source>
        <tissue evidence="17">Muscle</tissue>
    </source>
</reference>
<evidence type="ECO:0000256" key="4">
    <source>
        <dbReference type="ARBA" id="ARBA00009636"/>
    </source>
</evidence>
<evidence type="ECO:0000256" key="9">
    <source>
        <dbReference type="ARBA" id="ARBA00023134"/>
    </source>
</evidence>
<dbReference type="PRINTS" id="PR01224">
    <property type="entry name" value="DELTATUBULIN"/>
</dbReference>
<dbReference type="InterPro" id="IPR008280">
    <property type="entry name" value="Tub_FtsZ_C"/>
</dbReference>
<comment type="function">
    <text evidence="13">Acts as a positive regulator of hedgehog signaling and regulates ciliary function.</text>
</comment>
<dbReference type="Gene3D" id="3.40.50.1440">
    <property type="entry name" value="Tubulin/FtsZ, GTPase domain"/>
    <property type="match status" value="1"/>
</dbReference>
<gene>
    <name evidence="17" type="primary">LOC106464439</name>
</gene>
<evidence type="ECO:0000256" key="13">
    <source>
        <dbReference type="ARBA" id="ARBA00046149"/>
    </source>
</evidence>
<evidence type="ECO:0000256" key="8">
    <source>
        <dbReference type="ARBA" id="ARBA00022794"/>
    </source>
</evidence>
<dbReference type="PRINTS" id="PR01161">
    <property type="entry name" value="TUBULIN"/>
</dbReference>
<evidence type="ECO:0000313" key="17">
    <source>
        <dbReference type="RefSeq" id="XP_022247861.1"/>
    </source>
</evidence>
<dbReference type="PANTHER" id="PTHR11588">
    <property type="entry name" value="TUBULIN"/>
    <property type="match status" value="1"/>
</dbReference>
<evidence type="ECO:0000256" key="1">
    <source>
        <dbReference type="ARBA" id="ARBA00004114"/>
    </source>
</evidence>
<dbReference type="InterPro" id="IPR003008">
    <property type="entry name" value="Tubulin_FtsZ_GTPase"/>
</dbReference>
<dbReference type="SUPFAM" id="SSF55307">
    <property type="entry name" value="Tubulin C-terminal domain-like"/>
    <property type="match status" value="1"/>
</dbReference>
<accession>A0ABM1SW55</accession>
<comment type="similarity">
    <text evidence="4 14">Belongs to the tubulin family.</text>
</comment>
<dbReference type="SUPFAM" id="SSF52490">
    <property type="entry name" value="Tubulin nucleotide-binding domain-like"/>
    <property type="match status" value="1"/>
</dbReference>
<comment type="subcellular location">
    <subcellularLocation>
        <location evidence="3">Cell projection</location>
        <location evidence="3">Cilium</location>
    </subcellularLocation>
    <subcellularLocation>
        <location evidence="1">Cytoplasm</location>
        <location evidence="1">Cytoskeleton</location>
        <location evidence="1">Microtubule organizing center</location>
        <location evidence="1">Centrosome</location>
        <location evidence="1">Centriole</location>
    </subcellularLocation>
    <subcellularLocation>
        <location evidence="2">Nucleus</location>
    </subcellularLocation>
</comment>
<proteinExistence type="inferred from homology"/>
<evidence type="ECO:0000256" key="7">
    <source>
        <dbReference type="ARBA" id="ARBA00022741"/>
    </source>
</evidence>
<dbReference type="Proteomes" id="UP000694941">
    <property type="component" value="Unplaced"/>
</dbReference>
<evidence type="ECO:0000313" key="16">
    <source>
        <dbReference type="Proteomes" id="UP000694941"/>
    </source>
</evidence>
<evidence type="ECO:0000256" key="2">
    <source>
        <dbReference type="ARBA" id="ARBA00004123"/>
    </source>
</evidence>
<protein>
    <recommendedName>
        <fullName evidence="5">Tubulin delta chain</fullName>
    </recommendedName>
    <alternativeName>
        <fullName evidence="12">Delta-tubulin</fullName>
    </alternativeName>
</protein>
<keyword evidence="11" id="KW-0966">Cell projection</keyword>
<dbReference type="InterPro" id="IPR002967">
    <property type="entry name" value="Delta_tubulin"/>
</dbReference>
<keyword evidence="16" id="KW-1185">Reference proteome</keyword>
<evidence type="ECO:0000256" key="6">
    <source>
        <dbReference type="ARBA" id="ARBA00022701"/>
    </source>
</evidence>
<evidence type="ECO:0000256" key="3">
    <source>
        <dbReference type="ARBA" id="ARBA00004138"/>
    </source>
</evidence>
<dbReference type="PROSITE" id="PS00227">
    <property type="entry name" value="TUBULIN"/>
    <property type="match status" value="1"/>
</dbReference>
<feature type="domain" description="Tubulin/FtsZ GTPase" evidence="15">
    <location>
        <begin position="50"/>
        <end position="246"/>
    </location>
</feature>
<evidence type="ECO:0000256" key="10">
    <source>
        <dbReference type="ARBA" id="ARBA00023242"/>
    </source>
</evidence>
<dbReference type="InterPro" id="IPR017975">
    <property type="entry name" value="Tubulin_CS"/>
</dbReference>
<evidence type="ECO:0000259" key="15">
    <source>
        <dbReference type="SMART" id="SM00864"/>
    </source>
</evidence>
<dbReference type="CDD" id="cd02189">
    <property type="entry name" value="delta_zeta_tubulin-like"/>
    <property type="match status" value="1"/>
</dbReference>
<evidence type="ECO:0000256" key="12">
    <source>
        <dbReference type="ARBA" id="ARBA00030594"/>
    </source>
</evidence>
<dbReference type="InterPro" id="IPR036525">
    <property type="entry name" value="Tubulin/FtsZ_GTPase_sf"/>
</dbReference>
<name>A0ABM1SW55_LIMPO</name>
<dbReference type="RefSeq" id="XP_022247861.1">
    <property type="nucleotide sequence ID" value="XM_022392153.1"/>
</dbReference>
<keyword evidence="6 14" id="KW-0493">Microtubule</keyword>
<evidence type="ECO:0000256" key="14">
    <source>
        <dbReference type="RuleBase" id="RU000352"/>
    </source>
</evidence>
<dbReference type="GeneID" id="106464439"/>
<dbReference type="SMART" id="SM00864">
    <property type="entry name" value="Tubulin"/>
    <property type="match status" value="1"/>
</dbReference>
<dbReference type="InterPro" id="IPR000217">
    <property type="entry name" value="Tubulin"/>
</dbReference>
<evidence type="ECO:0000256" key="5">
    <source>
        <dbReference type="ARBA" id="ARBA00014184"/>
    </source>
</evidence>
<sequence length="436" mass="49125">MSVVVCQFGQCGNQLAFEFFNGIYYDINHKNSSSRIRSNFSYKSSHRFFRDANEGQLPVARAVMVDTEPKVIREVQRRSSKGGMWKYPDGATFMRREGAANNWAKGYLKHGEEATETILNLIRQEVESCDWLTGFVPIMSLAGGTGSGLGARVVVGIRDSYPRASIIPQVIWPYLDGEVTIQSYNCVLSLSHLVDASDLVVTFENDILHRICNRQMAIKNVSFNDINAVAARQMLCLMQPSETFEGTETNLADLLAHLAGHPQYKLCQLNSVPEEPVSSLPYCSTTWPALFRSLRRTVVFKHPTNEGTDQFTEECPRKVKFLSNLLILRGKEALAADKSLFQEPQVEYVSWIPPAAHLKVWYNQQPIQGRDKTALLCSNGMGCIPVLDATVSKAWTMFTAKAYLHHYNQYGFTNEDFVNSFIKVEQILASYRSLNC</sequence>
<keyword evidence="10" id="KW-0539">Nucleus</keyword>
<keyword evidence="8" id="KW-0970">Cilium biogenesis/degradation</keyword>
<dbReference type="Pfam" id="PF00091">
    <property type="entry name" value="Tubulin"/>
    <property type="match status" value="1"/>
</dbReference>